<keyword evidence="5 6" id="KW-0326">Glycosidase</keyword>
<evidence type="ECO:0000259" key="8">
    <source>
        <dbReference type="Pfam" id="PF16875"/>
    </source>
</evidence>
<evidence type="ECO:0000256" key="3">
    <source>
        <dbReference type="ARBA" id="ARBA00012755"/>
    </source>
</evidence>
<dbReference type="InterPro" id="IPR013785">
    <property type="entry name" value="Aldolase_TIM"/>
</dbReference>
<dbReference type="InterPro" id="IPR038417">
    <property type="entry name" value="Alpga-gal_N_sf"/>
</dbReference>
<feature type="domain" description="Glycosyl hydrolase family 36 N-terminal" evidence="8">
    <location>
        <begin position="27"/>
        <end position="286"/>
    </location>
</feature>
<dbReference type="SUPFAM" id="SSF51445">
    <property type="entry name" value="(Trans)glycosidases"/>
    <property type="match status" value="1"/>
</dbReference>
<dbReference type="Gene3D" id="2.60.40.1180">
    <property type="entry name" value="Golgi alpha-mannosidase II"/>
    <property type="match status" value="1"/>
</dbReference>
<dbReference type="Gene3D" id="2.70.98.60">
    <property type="entry name" value="alpha-galactosidase from lactobacil brevis"/>
    <property type="match status" value="1"/>
</dbReference>
<dbReference type="InterPro" id="IPR013780">
    <property type="entry name" value="Glyco_hydro_b"/>
</dbReference>
<evidence type="ECO:0000256" key="1">
    <source>
        <dbReference type="ARBA" id="ARBA00001255"/>
    </source>
</evidence>
<reference evidence="9 10" key="1">
    <citation type="journal article" date="2023" name="Int. J. Syst. Evol. Microbiol.">
        <title>Lactiplantibacillus brownii sp. nov., a novel psychrotolerant species isolated from sauerkraut.</title>
        <authorList>
            <person name="Heng Y.C."/>
            <person name="Silvaraju S."/>
            <person name="Lee J.K.Y."/>
            <person name="Kittelmann S."/>
        </authorList>
    </citation>
    <scope>NUCLEOTIDE SEQUENCE [LARGE SCALE GENOMIC DNA]</scope>
    <source>
        <strain evidence="9 10">WILCCON 0030</strain>
    </source>
</reference>
<name>A0ABU1A615_9LACO</name>
<dbReference type="InterPro" id="IPR017853">
    <property type="entry name" value="GH"/>
</dbReference>
<accession>A0ABU1A615</accession>
<dbReference type="EC" id="3.2.1.22" evidence="3 6"/>
<dbReference type="PIRSF" id="PIRSF005536">
    <property type="entry name" value="Agal"/>
    <property type="match status" value="1"/>
</dbReference>
<dbReference type="InterPro" id="IPR002252">
    <property type="entry name" value="Glyco_hydro_36"/>
</dbReference>
<dbReference type="InterPro" id="IPR031704">
    <property type="entry name" value="Glyco_hydro_36_N"/>
</dbReference>
<comment type="caution">
    <text evidence="9">The sequence shown here is derived from an EMBL/GenBank/DDBJ whole genome shotgun (WGS) entry which is preliminary data.</text>
</comment>
<evidence type="ECO:0000256" key="5">
    <source>
        <dbReference type="ARBA" id="ARBA00023295"/>
    </source>
</evidence>
<proteinExistence type="inferred from homology"/>
<evidence type="ECO:0000256" key="6">
    <source>
        <dbReference type="PIRNR" id="PIRNR005536"/>
    </source>
</evidence>
<dbReference type="InterPro" id="IPR050985">
    <property type="entry name" value="Alpha-glycosidase_related"/>
</dbReference>
<dbReference type="Pfam" id="PF16874">
    <property type="entry name" value="Glyco_hydro_36C"/>
    <property type="match status" value="1"/>
</dbReference>
<gene>
    <name evidence="9" type="ORF">RA086_01595</name>
</gene>
<evidence type="ECO:0000259" key="7">
    <source>
        <dbReference type="Pfam" id="PF16874"/>
    </source>
</evidence>
<dbReference type="RefSeq" id="WP_308702182.1">
    <property type="nucleotide sequence ID" value="NZ_AP027463.1"/>
</dbReference>
<feature type="domain" description="Glycosyl hydrolase family 36 C-terminal" evidence="7">
    <location>
        <begin position="653"/>
        <end position="740"/>
    </location>
</feature>
<dbReference type="Pfam" id="PF02065">
    <property type="entry name" value="Melibiase"/>
    <property type="match status" value="1"/>
</dbReference>
<comment type="similarity">
    <text evidence="2">Belongs to the glycosyl hydrolase 36 family.</text>
</comment>
<dbReference type="Gene3D" id="3.20.20.70">
    <property type="entry name" value="Aldolase class I"/>
    <property type="match status" value="1"/>
</dbReference>
<dbReference type="PANTHER" id="PTHR43053:SF3">
    <property type="entry name" value="ALPHA-GALACTOSIDASE C-RELATED"/>
    <property type="match status" value="1"/>
</dbReference>
<keyword evidence="4 6" id="KW-0378">Hydrolase</keyword>
<dbReference type="PRINTS" id="PR00743">
    <property type="entry name" value="GLHYDRLASE36"/>
</dbReference>
<organism evidence="9 10">
    <name type="scientific">Lactiplantibacillus brownii</name>
    <dbReference type="NCBI Taxonomy" id="3069269"/>
    <lineage>
        <taxon>Bacteria</taxon>
        <taxon>Bacillati</taxon>
        <taxon>Bacillota</taxon>
        <taxon>Bacilli</taxon>
        <taxon>Lactobacillales</taxon>
        <taxon>Lactobacillaceae</taxon>
        <taxon>Lactiplantibacillus</taxon>
    </lineage>
</organism>
<dbReference type="GO" id="GO:0004557">
    <property type="term" value="F:alpha-galactosidase activity"/>
    <property type="evidence" value="ECO:0007669"/>
    <property type="project" value="UniProtKB-EC"/>
</dbReference>
<dbReference type="CDD" id="cd14791">
    <property type="entry name" value="GH36"/>
    <property type="match status" value="1"/>
</dbReference>
<dbReference type="EMBL" id="JAVCWF010000001">
    <property type="protein sequence ID" value="MDQ7936346.1"/>
    <property type="molecule type" value="Genomic_DNA"/>
</dbReference>
<evidence type="ECO:0000256" key="4">
    <source>
        <dbReference type="ARBA" id="ARBA00022801"/>
    </source>
</evidence>
<comment type="catalytic activity">
    <reaction evidence="1 6">
        <text>Hydrolysis of terminal, non-reducing alpha-D-galactose residues in alpha-D-galactosides, including galactose oligosaccharides, galactomannans and galactolipids.</text>
        <dbReference type="EC" id="3.2.1.22"/>
    </reaction>
</comment>
<dbReference type="PROSITE" id="PS00512">
    <property type="entry name" value="ALPHA_GALACTOSIDASE"/>
    <property type="match status" value="1"/>
</dbReference>
<keyword evidence="10" id="KW-1185">Reference proteome</keyword>
<dbReference type="Proteomes" id="UP001227831">
    <property type="component" value="Unassembled WGS sequence"/>
</dbReference>
<evidence type="ECO:0000256" key="2">
    <source>
        <dbReference type="ARBA" id="ARBA00006202"/>
    </source>
</evidence>
<evidence type="ECO:0000313" key="9">
    <source>
        <dbReference type="EMBL" id="MDQ7936346.1"/>
    </source>
</evidence>
<evidence type="ECO:0000313" key="10">
    <source>
        <dbReference type="Proteomes" id="UP001227831"/>
    </source>
</evidence>
<dbReference type="InterPro" id="IPR000111">
    <property type="entry name" value="Glyco_hydro_27/36_CS"/>
</dbReference>
<dbReference type="PANTHER" id="PTHR43053">
    <property type="entry name" value="GLYCOSIDASE FAMILY 31"/>
    <property type="match status" value="1"/>
</dbReference>
<sequence>MIELIDNKTFHLHNDKVSYVLTVMANGQLGHLYYGKALGSLTATEVTYLCDQVSRSAGTVKYSPELGDFNLADRAQEYPVYGSSDFRRGALDVYRQNEPWYLDFRYQSHTISTTKPRSLAQPATYAVGSQEAEQLAITLVDAVHQLKLVAHYTIFKAQGVIVRSSTLTNLGSDAVMLQNMMSGVLELPDDDFEMVNLAGAWLKERHVTFHNLAQGTVSVESLKGASGHQHNPFVALMRQRNLTHGDVYASNLIYSGNFLSQVEVNEWHKTRLMTGISPAYFGWQLAPTESFETPEALLYYSPNGINGLMVETQTVAQQHIVDRQWQKRPRPIVFNNWEATYFNFDETKLLTLAKQAKLLGMECLVVDDGWFGHRDNDRTSLGDWRVDRRKFPHGMASFSQQIHELGLQMGLWFEPEMVSPDTPLYRDHPDWIVRHPYPRTSIGRGQYVLDFANPAVVQAIYAQIKPVIIAAKLDFIKWDMNRNITEAYSPYLAAKELPQTEFFHRYILGVYQLYQQVLTDFPDLLIEGCAGGGGRFDLGMLFYSPQMWPSDDSDAVERLSILSGTALAYPLSAFSNHVSAVPNGQVGRQTPLAMRQNVSNFGPLGYELDITKLPATELAVIKTAIAYYKQHRDLLVNGQFQQLRSLDPTANTVAWSIANPAQTELFVGFYRKLATPNSGVLNYLKLPTVIADQNYCIDDGPVISGRLLQQLGLREPAQFNGANSDTAELRGDFQSHVYHLVAID</sequence>
<protein>
    <recommendedName>
        <fullName evidence="3 6">Alpha-galactosidase</fullName>
        <ecNumber evidence="3 6">3.2.1.22</ecNumber>
    </recommendedName>
</protein>
<dbReference type="Pfam" id="PF16875">
    <property type="entry name" value="Glyco_hydro_36N"/>
    <property type="match status" value="1"/>
</dbReference>
<dbReference type="InterPro" id="IPR031705">
    <property type="entry name" value="Glyco_hydro_36_C"/>
</dbReference>